<feature type="compositionally biased region" description="Basic and acidic residues" evidence="1">
    <location>
        <begin position="409"/>
        <end position="432"/>
    </location>
</feature>
<evidence type="ECO:0000256" key="1">
    <source>
        <dbReference type="SAM" id="MobiDB-lite"/>
    </source>
</evidence>
<sequence length="505" mass="55559">MTTMKIQGQWSYGDTIDVSTSISSIVNSTMLNNNNSYVPVKENGNSTTINNESSSSSSSLTNVTTDSNANVYNGIVIDNKDPLEVNAQQQNPFLANRMSGGGGGGINPQIAMILRNNPRLQLLAQQNPVMAQQIMRNPQLLRDPIIQRAIQSQLSPGQQQGLLGQIGQLGLNGLNGLGRALNPLGLNPLNPMNNNNNNNNNNRNNINRMNQMNNRNQQNFGLPQQRHPQNFGQVNPNHQDRLNGGYYGGNDNYANQTPAPETENEIDDGSSHGDEDSENHVDPGQQDYGGGGGGGDDNGAGAGDDSQQNPADDPDIQQLQNFGGPLNDNFPEGLFPPGLLSKEDIAEIRRQQEKQQQEEMERERRRQRQPNHQSTSPDYDNSGSGENENGDGSEHQDAEYPEGAGDGEQQQHNDHDGENSSSNENHHDDDQSHNNNDVNGGHIIDTTPLPPAYKNAYQPIQPQYRNHPHRNHMQPINEYHSVPGQHNHHSKNQFNQQQPPNGNLI</sequence>
<reference evidence="2" key="1">
    <citation type="submission" date="2020-06" db="EMBL/GenBank/DDBJ databases">
        <authorList>
            <person name="Ji K."/>
            <person name="Li J."/>
        </authorList>
    </citation>
    <scope>NUCLEOTIDE SEQUENCE</scope>
    <source>
        <strain evidence="2">JKM2019</strain>
        <tissue evidence="2">Whole body</tissue>
    </source>
</reference>
<evidence type="ECO:0000313" key="2">
    <source>
        <dbReference type="EMBL" id="KAH7645456.1"/>
    </source>
</evidence>
<feature type="compositionally biased region" description="Low complexity" evidence="1">
    <location>
        <begin position="492"/>
        <end position="505"/>
    </location>
</feature>
<dbReference type="EMBL" id="SDOV01000001">
    <property type="protein sequence ID" value="KAH7645456.1"/>
    <property type="molecule type" value="Genomic_DNA"/>
</dbReference>
<feature type="compositionally biased region" description="Polar residues" evidence="1">
    <location>
        <begin position="220"/>
        <end position="237"/>
    </location>
</feature>
<dbReference type="AlphaFoldDB" id="A0A9D4SL49"/>
<reference evidence="2" key="2">
    <citation type="journal article" date="2021" name="World Allergy Organ. J.">
        <title>Chromosome-level assembly of Dermatophagoides farinae genome and transcriptome reveals two novel allergens Der f 37 and Der f 39.</title>
        <authorList>
            <person name="Chen J."/>
            <person name="Cai Z."/>
            <person name="Fan D."/>
            <person name="Hu J."/>
            <person name="Hou Y."/>
            <person name="He Y."/>
            <person name="Zhang Z."/>
            <person name="Zhao Z."/>
            <person name="Gao P."/>
            <person name="Hu W."/>
            <person name="Sun J."/>
            <person name="Li J."/>
            <person name="Ji K."/>
        </authorList>
    </citation>
    <scope>NUCLEOTIDE SEQUENCE</scope>
    <source>
        <strain evidence="2">JKM2019</strain>
    </source>
</reference>
<feature type="region of interest" description="Disordered" evidence="1">
    <location>
        <begin position="42"/>
        <end position="62"/>
    </location>
</feature>
<protein>
    <submittedName>
        <fullName evidence="2">Uncharacterized protein</fullName>
    </submittedName>
</protein>
<name>A0A9D4SL49_DERFA</name>
<feature type="compositionally biased region" description="Basic and acidic residues" evidence="1">
    <location>
        <begin position="341"/>
        <end position="364"/>
    </location>
</feature>
<dbReference type="Proteomes" id="UP000828236">
    <property type="component" value="Unassembled WGS sequence"/>
</dbReference>
<feature type="compositionally biased region" description="Polar residues" evidence="1">
    <location>
        <begin position="370"/>
        <end position="379"/>
    </location>
</feature>
<organism evidence="2">
    <name type="scientific">Dermatophagoides farinae</name>
    <name type="common">American house dust mite</name>
    <dbReference type="NCBI Taxonomy" id="6954"/>
    <lineage>
        <taxon>Eukaryota</taxon>
        <taxon>Metazoa</taxon>
        <taxon>Ecdysozoa</taxon>
        <taxon>Arthropoda</taxon>
        <taxon>Chelicerata</taxon>
        <taxon>Arachnida</taxon>
        <taxon>Acari</taxon>
        <taxon>Acariformes</taxon>
        <taxon>Sarcoptiformes</taxon>
        <taxon>Astigmata</taxon>
        <taxon>Psoroptidia</taxon>
        <taxon>Analgoidea</taxon>
        <taxon>Pyroglyphidae</taxon>
        <taxon>Dermatophagoidinae</taxon>
        <taxon>Dermatophagoides</taxon>
    </lineage>
</organism>
<feature type="compositionally biased region" description="Low complexity" evidence="1">
    <location>
        <begin position="45"/>
        <end position="62"/>
    </location>
</feature>
<proteinExistence type="predicted"/>
<accession>A0A9D4SL49</accession>
<gene>
    <name evidence="2" type="ORF">HUG17_0994</name>
</gene>
<feature type="region of interest" description="Disordered" evidence="1">
    <location>
        <begin position="187"/>
        <end position="505"/>
    </location>
</feature>
<feature type="compositionally biased region" description="Gly residues" evidence="1">
    <location>
        <begin position="287"/>
        <end position="302"/>
    </location>
</feature>
<feature type="compositionally biased region" description="Basic and acidic residues" evidence="1">
    <location>
        <begin position="269"/>
        <end position="281"/>
    </location>
</feature>
<comment type="caution">
    <text evidence="2">The sequence shown here is derived from an EMBL/GenBank/DDBJ whole genome shotgun (WGS) entry which is preliminary data.</text>
</comment>
<feature type="compositionally biased region" description="Low complexity" evidence="1">
    <location>
        <begin position="187"/>
        <end position="219"/>
    </location>
</feature>